<dbReference type="EMBL" id="UAUF01000010">
    <property type="protein sequence ID" value="SPZ04958.1"/>
    <property type="molecule type" value="Genomic_DNA"/>
</dbReference>
<name>A0A2X2CBU4_PSELU</name>
<dbReference type="Proteomes" id="UP000250443">
    <property type="component" value="Unassembled WGS sequence"/>
</dbReference>
<evidence type="ECO:0000313" key="1">
    <source>
        <dbReference type="EMBL" id="SPZ04958.1"/>
    </source>
</evidence>
<dbReference type="AlphaFoldDB" id="A0A2X2CBU4"/>
<gene>
    <name evidence="1" type="ORF">NCTC11842_01478</name>
</gene>
<dbReference type="GeneID" id="300269212"/>
<protein>
    <submittedName>
        <fullName evidence="1">Uncharacterized protein</fullName>
    </submittedName>
</protein>
<accession>A0A2X2CBU4</accession>
<dbReference type="RefSeq" id="WP_019364730.1">
    <property type="nucleotide sequence ID" value="NZ_DALZQD010000020.1"/>
</dbReference>
<evidence type="ECO:0000313" key="2">
    <source>
        <dbReference type="Proteomes" id="UP000250443"/>
    </source>
</evidence>
<organism evidence="1 2">
    <name type="scientific">Pseudomonas luteola</name>
    <dbReference type="NCBI Taxonomy" id="47886"/>
    <lineage>
        <taxon>Bacteria</taxon>
        <taxon>Pseudomonadati</taxon>
        <taxon>Pseudomonadota</taxon>
        <taxon>Gammaproteobacteria</taxon>
        <taxon>Pseudomonadales</taxon>
        <taxon>Pseudomonadaceae</taxon>
        <taxon>Pseudomonas</taxon>
    </lineage>
</organism>
<sequence length="128" mass="14231">MTYPAFRSEDQTFQIKLGELATFKALAPTELDLFGNYLELPPGTILIAASSGGWGWAERFLIHERNAEGYVAVDLRRAIVVEMPAWEVASSFYQLFSEEAYPYKSLVEAITAVRKGIPLFSAPVAQPD</sequence>
<proteinExistence type="predicted"/>
<reference evidence="1 2" key="1">
    <citation type="submission" date="2018-06" db="EMBL/GenBank/DDBJ databases">
        <authorList>
            <consortium name="Pathogen Informatics"/>
            <person name="Doyle S."/>
        </authorList>
    </citation>
    <scope>NUCLEOTIDE SEQUENCE [LARGE SCALE GENOMIC DNA]</scope>
    <source>
        <strain evidence="1 2">NCTC11842</strain>
    </source>
</reference>